<dbReference type="PANTHER" id="PTHR42795:SF1">
    <property type="entry name" value="ALANINE DEHYDROGENASE"/>
    <property type="match status" value="1"/>
</dbReference>
<proteinExistence type="predicted"/>
<dbReference type="Pfam" id="PF01262">
    <property type="entry name" value="AlaDh_PNT_C"/>
    <property type="match status" value="1"/>
</dbReference>
<evidence type="ECO:0000259" key="2">
    <source>
        <dbReference type="SMART" id="SM01003"/>
    </source>
</evidence>
<dbReference type="GO" id="GO:0000286">
    <property type="term" value="F:alanine dehydrogenase activity"/>
    <property type="evidence" value="ECO:0007669"/>
    <property type="project" value="TreeGrafter"/>
</dbReference>
<dbReference type="AlphaFoldDB" id="A0A7T5URG5"/>
<dbReference type="Gene3D" id="3.40.50.720">
    <property type="entry name" value="NAD(P)-binding Rossmann-like Domain"/>
    <property type="match status" value="2"/>
</dbReference>
<dbReference type="Pfam" id="PF05222">
    <property type="entry name" value="AlaDh_PNT_N"/>
    <property type="match status" value="1"/>
</dbReference>
<feature type="domain" description="Alanine dehydrogenase/pyridine nucleotide transhydrogenase N-terminal" evidence="2">
    <location>
        <begin position="8"/>
        <end position="143"/>
    </location>
</feature>
<dbReference type="Proteomes" id="UP000595618">
    <property type="component" value="Chromosome"/>
</dbReference>
<sequence length="352" mass="39565">MPEPLIVAVPREIMPCEGRVPIFPDTIPLLKKAVTERRIKFVVEEGLGRSLGIKYQYWRPEAMVARDKDILYRAADIVLKVKQPFPEEIEFYREGQGLICFPHVHANKETVGKLLAKGVKILPYEYYPTRHDPHILSTMSREAGHRIVDLLNEHQGRTWRNTHIFFGGARGVVCRHAIAAALEAGVPTSKIHAFDIVSGLFKDPESGATYETLSTEDSGALEKALKKCGILVLAAVTKGFGAPKFLKRSHLEFLPNDAFILQVSIDEGGNIDDEEFCQLTFGHKPIYTVVRGITGLLWSKPRRITVCNLPDIPGIIRPEESSRSLINASFPYLVEILQTWPDVPDKYLVKIF</sequence>
<dbReference type="SMART" id="SM01003">
    <property type="entry name" value="AlaDh_PNT_N"/>
    <property type="match status" value="1"/>
</dbReference>
<dbReference type="PANTHER" id="PTHR42795">
    <property type="entry name" value="ALANINE DEHYDROGENASE"/>
    <property type="match status" value="1"/>
</dbReference>
<gene>
    <name evidence="3" type="ORF">HYW89_00995</name>
</gene>
<keyword evidence="1" id="KW-0560">Oxidoreductase</keyword>
<evidence type="ECO:0000313" key="3">
    <source>
        <dbReference type="EMBL" id="QQG45501.1"/>
    </source>
</evidence>
<evidence type="ECO:0000256" key="1">
    <source>
        <dbReference type="ARBA" id="ARBA00023002"/>
    </source>
</evidence>
<name>A0A7T5URG5_9BACT</name>
<dbReference type="SUPFAM" id="SSF52283">
    <property type="entry name" value="Formate/glycerate dehydrogenase catalytic domain-like"/>
    <property type="match status" value="1"/>
</dbReference>
<dbReference type="InterPro" id="IPR007886">
    <property type="entry name" value="AlaDH/PNT_N"/>
</dbReference>
<dbReference type="GO" id="GO:0005886">
    <property type="term" value="C:plasma membrane"/>
    <property type="evidence" value="ECO:0007669"/>
    <property type="project" value="TreeGrafter"/>
</dbReference>
<evidence type="ECO:0000313" key="4">
    <source>
        <dbReference type="Proteomes" id="UP000595618"/>
    </source>
</evidence>
<dbReference type="GO" id="GO:0006524">
    <property type="term" value="P:alanine catabolic process"/>
    <property type="evidence" value="ECO:0007669"/>
    <property type="project" value="TreeGrafter"/>
</dbReference>
<dbReference type="InterPro" id="IPR036291">
    <property type="entry name" value="NAD(P)-bd_dom_sf"/>
</dbReference>
<dbReference type="EMBL" id="CP066690">
    <property type="protein sequence ID" value="QQG45501.1"/>
    <property type="molecule type" value="Genomic_DNA"/>
</dbReference>
<reference evidence="3 4" key="1">
    <citation type="submission" date="2020-07" db="EMBL/GenBank/DDBJ databases">
        <title>Huge and variable diversity of episymbiotic CPR bacteria and DPANN archaea in groundwater ecosystems.</title>
        <authorList>
            <person name="He C.Y."/>
            <person name="Keren R."/>
            <person name="Whittaker M."/>
            <person name="Farag I.F."/>
            <person name="Doudna J."/>
            <person name="Cate J.H.D."/>
            <person name="Banfield J.F."/>
        </authorList>
    </citation>
    <scope>NUCLEOTIDE SEQUENCE [LARGE SCALE GENOMIC DNA]</scope>
    <source>
        <strain evidence="3">NC_groundwater_541_Ag_S-0.1um_46_50</strain>
    </source>
</reference>
<dbReference type="SUPFAM" id="SSF51735">
    <property type="entry name" value="NAD(P)-binding Rossmann-fold domains"/>
    <property type="match status" value="1"/>
</dbReference>
<organism evidence="3 4">
    <name type="scientific">Candidatus Sungiibacteriota bacterium</name>
    <dbReference type="NCBI Taxonomy" id="2750080"/>
    <lineage>
        <taxon>Bacteria</taxon>
        <taxon>Candidatus Sungiibacteriota</taxon>
    </lineage>
</organism>
<dbReference type="InterPro" id="IPR007698">
    <property type="entry name" value="AlaDH/PNT_NAD(H)-bd"/>
</dbReference>
<accession>A0A7T5URG5</accession>
<protein>
    <recommendedName>
        <fullName evidence="2">Alanine dehydrogenase/pyridine nucleotide transhydrogenase N-terminal domain-containing protein</fullName>
    </recommendedName>
</protein>